<reference evidence="3" key="1">
    <citation type="submission" date="2017-01" db="EMBL/GenBank/DDBJ databases">
        <title>Comparative genomics of anhydrobiosis in the tardigrade Hypsibius dujardini.</title>
        <authorList>
            <person name="Yoshida Y."/>
            <person name="Koutsovoulos G."/>
            <person name="Laetsch D."/>
            <person name="Stevens L."/>
            <person name="Kumar S."/>
            <person name="Horikawa D."/>
            <person name="Ishino K."/>
            <person name="Komine S."/>
            <person name="Tomita M."/>
            <person name="Blaxter M."/>
            <person name="Arakawa K."/>
        </authorList>
    </citation>
    <scope>NUCLEOTIDE SEQUENCE [LARGE SCALE GENOMIC DNA]</scope>
    <source>
        <strain evidence="3">Z151</strain>
    </source>
</reference>
<keyword evidence="1" id="KW-0812">Transmembrane</keyword>
<keyword evidence="3" id="KW-1185">Reference proteome</keyword>
<dbReference type="Proteomes" id="UP000192578">
    <property type="component" value="Unassembled WGS sequence"/>
</dbReference>
<keyword evidence="1" id="KW-1133">Transmembrane helix</keyword>
<comment type="caution">
    <text evidence="2">The sequence shown here is derived from an EMBL/GenBank/DDBJ whole genome shotgun (WGS) entry which is preliminary data.</text>
</comment>
<dbReference type="PROSITE" id="PS51257">
    <property type="entry name" value="PROKAR_LIPOPROTEIN"/>
    <property type="match status" value="1"/>
</dbReference>
<organism evidence="2 3">
    <name type="scientific">Hypsibius exemplaris</name>
    <name type="common">Freshwater tardigrade</name>
    <dbReference type="NCBI Taxonomy" id="2072580"/>
    <lineage>
        <taxon>Eukaryota</taxon>
        <taxon>Metazoa</taxon>
        <taxon>Ecdysozoa</taxon>
        <taxon>Tardigrada</taxon>
        <taxon>Eutardigrada</taxon>
        <taxon>Parachela</taxon>
        <taxon>Hypsibioidea</taxon>
        <taxon>Hypsibiidae</taxon>
        <taxon>Hypsibius</taxon>
    </lineage>
</organism>
<proteinExistence type="predicted"/>
<evidence type="ECO:0000313" key="2">
    <source>
        <dbReference type="EMBL" id="OQV15165.1"/>
    </source>
</evidence>
<gene>
    <name evidence="2" type="ORF">BV898_10680</name>
</gene>
<keyword evidence="1" id="KW-0472">Membrane</keyword>
<feature type="transmembrane region" description="Helical" evidence="1">
    <location>
        <begin position="43"/>
        <end position="69"/>
    </location>
</feature>
<feature type="transmembrane region" description="Helical" evidence="1">
    <location>
        <begin position="12"/>
        <end position="31"/>
    </location>
</feature>
<protein>
    <submittedName>
        <fullName evidence="2">Uncharacterized protein</fullName>
    </submittedName>
</protein>
<sequence length="243" mass="27133">MGTCLYKWISSWNMVAGLACLIWGAVQLGILNNSPLTSSNNSSSLGMGIGFVIFGIITIGVGILLFCATSSNRTLEAADSLLRLWFVLATLKLLLEIAFVVYVALAYAGLNSDIFRSLERNLDSEFRTRDSLVADLLVRTFKIVRQMLLAYIIVFPLDTVGTIIAIRMVFVYRSQMRATRRARDLEQQQQQQQGQRVGVAVLTPNAPTTFDQMPPTYSDLLYPSHLTRESTTSYDYTIKPTLK</sequence>
<accession>A0A1W0WIX5</accession>
<dbReference type="EMBL" id="MTYJ01000093">
    <property type="protein sequence ID" value="OQV15165.1"/>
    <property type="molecule type" value="Genomic_DNA"/>
</dbReference>
<evidence type="ECO:0000256" key="1">
    <source>
        <dbReference type="SAM" id="Phobius"/>
    </source>
</evidence>
<dbReference type="AlphaFoldDB" id="A0A1W0WIX5"/>
<evidence type="ECO:0000313" key="3">
    <source>
        <dbReference type="Proteomes" id="UP000192578"/>
    </source>
</evidence>
<feature type="transmembrane region" description="Helical" evidence="1">
    <location>
        <begin position="81"/>
        <end position="108"/>
    </location>
</feature>
<name>A0A1W0WIX5_HYPEX</name>
<feature type="transmembrane region" description="Helical" evidence="1">
    <location>
        <begin position="148"/>
        <end position="172"/>
    </location>
</feature>